<reference evidence="2" key="1">
    <citation type="journal article" date="2019" name="Int. J. Syst. Evol. Microbiol.">
        <title>The Global Catalogue of Microorganisms (GCM) 10K type strain sequencing project: providing services to taxonomists for standard genome sequencing and annotation.</title>
        <authorList>
            <consortium name="The Broad Institute Genomics Platform"/>
            <consortium name="The Broad Institute Genome Sequencing Center for Infectious Disease"/>
            <person name="Wu L."/>
            <person name="Ma J."/>
        </authorList>
    </citation>
    <scope>NUCLEOTIDE SEQUENCE [LARGE SCALE GENOMIC DNA]</scope>
    <source>
        <strain evidence="2">LMG 29247</strain>
    </source>
</reference>
<organism evidence="1 2">
    <name type="scientific">Ottowia flava</name>
    <dbReference type="NCBI Taxonomy" id="2675430"/>
    <lineage>
        <taxon>Bacteria</taxon>
        <taxon>Pseudomonadati</taxon>
        <taxon>Pseudomonadota</taxon>
        <taxon>Betaproteobacteria</taxon>
        <taxon>Burkholderiales</taxon>
        <taxon>Comamonadaceae</taxon>
        <taxon>Ottowia</taxon>
    </lineage>
</organism>
<dbReference type="Gene3D" id="3.10.129.10">
    <property type="entry name" value="Hotdog Thioesterase"/>
    <property type="match status" value="1"/>
</dbReference>
<proteinExistence type="predicted"/>
<dbReference type="Proteomes" id="UP001597304">
    <property type="component" value="Unassembled WGS sequence"/>
</dbReference>
<dbReference type="EMBL" id="JBHUEJ010000003">
    <property type="protein sequence ID" value="MFD1709270.1"/>
    <property type="molecule type" value="Genomic_DNA"/>
</dbReference>
<dbReference type="SUPFAM" id="SSF54637">
    <property type="entry name" value="Thioesterase/thiol ester dehydrase-isomerase"/>
    <property type="match status" value="1"/>
</dbReference>
<accession>A0ABW4KSP3</accession>
<dbReference type="RefSeq" id="WP_147912972.1">
    <property type="nucleotide sequence ID" value="NZ_JBHUEJ010000003.1"/>
</dbReference>
<evidence type="ECO:0000313" key="1">
    <source>
        <dbReference type="EMBL" id="MFD1709270.1"/>
    </source>
</evidence>
<dbReference type="InterPro" id="IPR029069">
    <property type="entry name" value="HotDog_dom_sf"/>
</dbReference>
<dbReference type="Pfam" id="PF22817">
    <property type="entry name" value="ApeP-like"/>
    <property type="match status" value="1"/>
</dbReference>
<comment type="caution">
    <text evidence="1">The sequence shown here is derived from an EMBL/GenBank/DDBJ whole genome shotgun (WGS) entry which is preliminary data.</text>
</comment>
<sequence length="160" mass="16663">MSADAVFLAAAGQGHDWIAARVPHQGRMCLLDTVEQVTASDVVCTATSHTAPDNPMREAGRLGAACGIEYAAQAMALHGALVAEARGVPPPTMGFLVSVRAVALHVTRLDDVGERLTVQVHSDADNGDHSIYTFALSAEGRPLIDGRAIVMLDAAPLVSP</sequence>
<name>A0ABW4KSP3_9BURK</name>
<keyword evidence="2" id="KW-1185">Reference proteome</keyword>
<protein>
    <submittedName>
        <fullName evidence="1">Hydroxymyristoyl-ACP dehydratase</fullName>
    </submittedName>
</protein>
<evidence type="ECO:0000313" key="2">
    <source>
        <dbReference type="Proteomes" id="UP001597304"/>
    </source>
</evidence>
<dbReference type="InterPro" id="IPR016776">
    <property type="entry name" value="ApeP-like_dehydratase"/>
</dbReference>
<gene>
    <name evidence="1" type="ORF">ACFSF0_01485</name>
</gene>